<dbReference type="AlphaFoldDB" id="A0A250F2Q8"/>
<dbReference type="Pfam" id="PF02485">
    <property type="entry name" value="Branch"/>
    <property type="match status" value="2"/>
</dbReference>
<proteinExistence type="predicted"/>
<organism evidence="15 16">
    <name type="scientific">Capnocytophaga sputigena</name>
    <dbReference type="NCBI Taxonomy" id="1019"/>
    <lineage>
        <taxon>Bacteria</taxon>
        <taxon>Pseudomonadati</taxon>
        <taxon>Bacteroidota</taxon>
        <taxon>Flavobacteriia</taxon>
        <taxon>Flavobacteriales</taxon>
        <taxon>Flavobacteriaceae</taxon>
        <taxon>Capnocytophaga</taxon>
    </lineage>
</organism>
<dbReference type="GO" id="GO:0015012">
    <property type="term" value="P:heparan sulfate proteoglycan biosynthetic process"/>
    <property type="evidence" value="ECO:0007669"/>
    <property type="project" value="TreeGrafter"/>
</dbReference>
<dbReference type="EMBL" id="CP022383">
    <property type="protein sequence ID" value="ATA79400.1"/>
    <property type="molecule type" value="Genomic_DNA"/>
</dbReference>
<evidence type="ECO:0000313" key="16">
    <source>
        <dbReference type="Proteomes" id="UP000217334"/>
    </source>
</evidence>
<evidence type="ECO:0000256" key="13">
    <source>
        <dbReference type="ARBA" id="ARBA00023180"/>
    </source>
</evidence>
<dbReference type="RefSeq" id="WP_095901337.1">
    <property type="nucleotide sequence ID" value="NZ_CP022383.1"/>
</dbReference>
<dbReference type="GO" id="GO:0030158">
    <property type="term" value="F:protein xylosyltransferase activity"/>
    <property type="evidence" value="ECO:0007669"/>
    <property type="project" value="InterPro"/>
</dbReference>
<evidence type="ECO:0000256" key="1">
    <source>
        <dbReference type="ARBA" id="ARBA00004323"/>
    </source>
</evidence>
<keyword evidence="7" id="KW-0256">Endoplasmic reticulum</keyword>
<dbReference type="PANTHER" id="PTHR46025:SF3">
    <property type="entry name" value="XYLOSYLTRANSFERASE OXT"/>
    <property type="match status" value="1"/>
</dbReference>
<evidence type="ECO:0000256" key="14">
    <source>
        <dbReference type="ARBA" id="ARBA00042865"/>
    </source>
</evidence>
<keyword evidence="10" id="KW-0333">Golgi apparatus</keyword>
<evidence type="ECO:0000256" key="8">
    <source>
        <dbReference type="ARBA" id="ARBA00022968"/>
    </source>
</evidence>
<evidence type="ECO:0000256" key="11">
    <source>
        <dbReference type="ARBA" id="ARBA00023136"/>
    </source>
</evidence>
<dbReference type="InterPro" id="IPR043538">
    <property type="entry name" value="XYLT"/>
</dbReference>
<evidence type="ECO:0000256" key="6">
    <source>
        <dbReference type="ARBA" id="ARBA00022723"/>
    </source>
</evidence>
<gene>
    <name evidence="15" type="ORF">CGC59_06800</name>
</gene>
<evidence type="ECO:0000313" key="15">
    <source>
        <dbReference type="EMBL" id="ATA79400.1"/>
    </source>
</evidence>
<dbReference type="InterPro" id="IPR003406">
    <property type="entry name" value="Glyco_trans_14"/>
</dbReference>
<evidence type="ECO:0000256" key="10">
    <source>
        <dbReference type="ARBA" id="ARBA00023034"/>
    </source>
</evidence>
<keyword evidence="3" id="KW-0328">Glycosyltransferase</keyword>
<reference evidence="16" key="1">
    <citation type="submission" date="2017-06" db="EMBL/GenBank/DDBJ databases">
        <title>Capnocytophaga spp. assemblies.</title>
        <authorList>
            <person name="Gulvik C.A."/>
        </authorList>
    </citation>
    <scope>NUCLEOTIDE SEQUENCE [LARGE SCALE GENOMIC DNA]</scope>
    <source>
        <strain evidence="16">H4486</strain>
    </source>
</reference>
<keyword evidence="5" id="KW-0812">Transmembrane</keyword>
<evidence type="ECO:0000256" key="4">
    <source>
        <dbReference type="ARBA" id="ARBA00022679"/>
    </source>
</evidence>
<keyword evidence="4" id="KW-0808">Transferase</keyword>
<name>A0A250F2Q8_CAPSP</name>
<keyword evidence="12" id="KW-1015">Disulfide bond</keyword>
<dbReference type="PANTHER" id="PTHR46025">
    <property type="entry name" value="XYLOSYLTRANSFERASE OXT"/>
    <property type="match status" value="1"/>
</dbReference>
<comment type="subcellular location">
    <subcellularLocation>
        <location evidence="2">Endoplasmic reticulum membrane</location>
        <topology evidence="2">Single-pass type II membrane protein</topology>
    </subcellularLocation>
    <subcellularLocation>
        <location evidence="1">Golgi apparatus membrane</location>
        <topology evidence="1">Single-pass type II membrane protein</topology>
    </subcellularLocation>
</comment>
<evidence type="ECO:0000256" key="7">
    <source>
        <dbReference type="ARBA" id="ARBA00022824"/>
    </source>
</evidence>
<keyword evidence="11" id="KW-0472">Membrane</keyword>
<evidence type="ECO:0000256" key="2">
    <source>
        <dbReference type="ARBA" id="ARBA00004648"/>
    </source>
</evidence>
<evidence type="ECO:0000256" key="3">
    <source>
        <dbReference type="ARBA" id="ARBA00022676"/>
    </source>
</evidence>
<evidence type="ECO:0000256" key="12">
    <source>
        <dbReference type="ARBA" id="ARBA00023157"/>
    </source>
</evidence>
<keyword evidence="8" id="KW-0735">Signal-anchor</keyword>
<dbReference type="GO" id="GO:0046872">
    <property type="term" value="F:metal ion binding"/>
    <property type="evidence" value="ECO:0007669"/>
    <property type="project" value="UniProtKB-KW"/>
</dbReference>
<keyword evidence="13" id="KW-0325">Glycoprotein</keyword>
<protein>
    <recommendedName>
        <fullName evidence="14">Peptide O-xylosyltransferase</fullName>
    </recommendedName>
</protein>
<evidence type="ECO:0000256" key="5">
    <source>
        <dbReference type="ARBA" id="ARBA00022692"/>
    </source>
</evidence>
<accession>A0A250F2Q8</accession>
<keyword evidence="6" id="KW-0479">Metal-binding</keyword>
<evidence type="ECO:0000256" key="9">
    <source>
        <dbReference type="ARBA" id="ARBA00022989"/>
    </source>
</evidence>
<dbReference type="Proteomes" id="UP000217334">
    <property type="component" value="Chromosome"/>
</dbReference>
<sequence>MQINYIILTHKSPTQLERLISRLDDEDVKFFVHIDAKANIEPFKYLQKENVVFLNDRVDVIWGDYSIVQATLNAMQCVVEHSNGGYTILLSGQDYPIKSKTAIKEYLSKNQNFDFIEFTRVEERWKRYRERTVARKINFSSKKGRFAVIFSIFDINIFKPQEVAIYCYNLLKFLYFSPFKNYGKLFSILFKKTKNPFSAQYGGSAWWAFRHNTVTKILELIAQRKEFVEYHKVSLLPDEMFFQTLISLIDNSEKQIKPTITYANWGKKAKSPLTFDESNFQELSQQPENMLFARKFDTEPILDMIDNFITVR</sequence>
<dbReference type="GO" id="GO:0050650">
    <property type="term" value="P:chondroitin sulfate proteoglycan biosynthetic process"/>
    <property type="evidence" value="ECO:0007669"/>
    <property type="project" value="TreeGrafter"/>
</dbReference>
<keyword evidence="9" id="KW-1133">Transmembrane helix</keyword>
<dbReference type="GO" id="GO:0016020">
    <property type="term" value="C:membrane"/>
    <property type="evidence" value="ECO:0007669"/>
    <property type="project" value="InterPro"/>
</dbReference>